<keyword evidence="11" id="KW-1185">Reference proteome</keyword>
<feature type="region of interest" description="Disordered" evidence="7">
    <location>
        <begin position="117"/>
        <end position="137"/>
    </location>
</feature>
<dbReference type="GO" id="GO:0007165">
    <property type="term" value="P:signal transduction"/>
    <property type="evidence" value="ECO:0007669"/>
    <property type="project" value="InterPro"/>
</dbReference>
<evidence type="ECO:0000259" key="9">
    <source>
        <dbReference type="PROSITE" id="PS51845"/>
    </source>
</evidence>
<dbReference type="GO" id="GO:0046872">
    <property type="term" value="F:metal ion binding"/>
    <property type="evidence" value="ECO:0007669"/>
    <property type="project" value="UniProtKB-KW"/>
</dbReference>
<comment type="cofactor">
    <cofactor evidence="6">
        <name>a divalent metal cation</name>
        <dbReference type="ChEBI" id="CHEBI:60240"/>
    </cofactor>
    <text evidence="6">Binds 2 divalent metal cations per subunit. Site 1 may preferentially bind zinc ions, while site 2 has a preference for magnesium and/or manganese ions.</text>
</comment>
<organism evidence="10 11">
    <name type="scientific">Rhizoclosmatium globosum</name>
    <dbReference type="NCBI Taxonomy" id="329046"/>
    <lineage>
        <taxon>Eukaryota</taxon>
        <taxon>Fungi</taxon>
        <taxon>Fungi incertae sedis</taxon>
        <taxon>Chytridiomycota</taxon>
        <taxon>Chytridiomycota incertae sedis</taxon>
        <taxon>Chytridiomycetes</taxon>
        <taxon>Chytridiales</taxon>
        <taxon>Chytriomycetaceae</taxon>
        <taxon>Rhizoclosmatium</taxon>
    </lineage>
</organism>
<dbReference type="PROSITE" id="PS51845">
    <property type="entry name" value="PDEASE_I_2"/>
    <property type="match status" value="1"/>
</dbReference>
<evidence type="ECO:0000313" key="10">
    <source>
        <dbReference type="EMBL" id="ORY49880.1"/>
    </source>
</evidence>
<dbReference type="SUPFAM" id="SSF109604">
    <property type="entry name" value="HD-domain/PDEase-like"/>
    <property type="match status" value="1"/>
</dbReference>
<feature type="transmembrane region" description="Helical" evidence="8">
    <location>
        <begin position="397"/>
        <end position="416"/>
    </location>
</feature>
<evidence type="ECO:0000256" key="3">
    <source>
        <dbReference type="PIRSR" id="PIRSR623088-1"/>
    </source>
</evidence>
<sequence>MPHFRSPDADPPGAHNGNNRQSQSQPQPQPYQPHQPLPPPSTLASRASTGPQQYPNSHAAIDMDDSLSTSSTDVYDSADDVFNSRRASALPRQNPRPTFANNPFAYIRTMIGGRRNHVEPRYPSVNDNRDSSSIKKGKEVYHPDDHELAPYGNDSYKPDMRNSDGLHASMPLGNGRRKLSLAFLQDMMPMDANDETTMGALMGSHLERALRLTHAKSSKVTLAFLNNDVEADYQSYFWSTMKKRWIMFIGIGGAIFVGVQIAGLLGSNGDGLSGATPTDWGIFGAAAVLPLLIIGLLPSILSELRMARTVHLASLVFLLVIGPISTWMRYSNKHIRTDNSFNPSITAPIYIVGLVSCVFFLRLRFVYTVIATLVAAPAWYAVFFYVVRDPAVEEASYILNSIVLLVACVVTCSIAFDMERSLRHQYLSNSRFLSITRNLQSQLDGLERSLLAAAASKNGIPTADLSSPLERAMMAIRGMMADPLMDEVHLGVLELVMACLSSPNLLTPDLDVQVKEGNVAIDDEQEKWLFNEVATRRASRDPSEAGLEQLSQFESFKFPPDDVASVHDVVLGGRRRGSNASVHTPTAFISAENLDAIFSPQARGLLYRVPEFNFPIFEFTKATDGHPLLALGHHLIKDSGLLSKLNLDASKFINFMATIESGYHAELAFHNSVHAADVLHCINYLVQRPTIRSIFTDLELLAIYIAASIHDYDHPGVNNQYLISTSDHRALLYNDKSVLENHHCASAFEVLSRKECSFLSTLDRSDYKSLRENVVDMVLATDLAQHFSLLTMFKKKVLTGDTFDPLGTREDRTLLMQMLMKCSDVSNPTKVGPEYDVWIDRIHEEWYMQGDMEKARGLPISAFCNRDGPHASNPASSQTGFINFIVSPLYEAFSVWAPIEEVWEGLEFNKKRWADATAAAEAKSKSPKPSRLKSLFTPSFSPTASSSVGQQSMKFKLMRSKSTSNAVMQLNAAPSSSALRAPPSAMLRRRGSEAK</sequence>
<evidence type="ECO:0000256" key="4">
    <source>
        <dbReference type="PIRSR" id="PIRSR623088-2"/>
    </source>
</evidence>
<keyword evidence="1 5" id="KW-0479">Metal-binding</keyword>
<feature type="binding site" evidence="5">
    <location>
        <position position="711"/>
    </location>
    <ligand>
        <name>Zn(2+)</name>
        <dbReference type="ChEBI" id="CHEBI:29105"/>
        <label>1</label>
    </ligand>
</feature>
<keyword evidence="8" id="KW-0812">Transmembrane</keyword>
<evidence type="ECO:0000313" key="11">
    <source>
        <dbReference type="Proteomes" id="UP000193642"/>
    </source>
</evidence>
<feature type="binding site" evidence="4">
    <location>
        <position position="878"/>
    </location>
    <ligand>
        <name>AMP</name>
        <dbReference type="ChEBI" id="CHEBI:456215"/>
    </ligand>
</feature>
<dbReference type="InterPro" id="IPR003607">
    <property type="entry name" value="HD/PDEase_dom"/>
</dbReference>
<feature type="binding site" evidence="5">
    <location>
        <position position="674"/>
    </location>
    <ligand>
        <name>Zn(2+)</name>
        <dbReference type="ChEBI" id="CHEBI:29105"/>
        <label>1</label>
    </ligand>
</feature>
<dbReference type="InterPro" id="IPR002073">
    <property type="entry name" value="PDEase_catalytic_dom"/>
</dbReference>
<dbReference type="CDD" id="cd00077">
    <property type="entry name" value="HDc"/>
    <property type="match status" value="1"/>
</dbReference>
<dbReference type="EMBL" id="MCGO01000008">
    <property type="protein sequence ID" value="ORY49880.1"/>
    <property type="molecule type" value="Genomic_DNA"/>
</dbReference>
<feature type="binding site" evidence="5">
    <location>
        <position position="710"/>
    </location>
    <ligand>
        <name>Zn(2+)</name>
        <dbReference type="ChEBI" id="CHEBI:29105"/>
        <label>1</label>
    </ligand>
</feature>
<feature type="binding site" evidence="4">
    <location>
        <begin position="670"/>
        <end position="674"/>
    </location>
    <ligand>
        <name>AMP</name>
        <dbReference type="ChEBI" id="CHEBI:456215"/>
    </ligand>
</feature>
<reference evidence="10 11" key="1">
    <citation type="submission" date="2016-07" db="EMBL/GenBank/DDBJ databases">
        <title>Pervasive Adenine N6-methylation of Active Genes in Fungi.</title>
        <authorList>
            <consortium name="DOE Joint Genome Institute"/>
            <person name="Mondo S.J."/>
            <person name="Dannebaum R.O."/>
            <person name="Kuo R.C."/>
            <person name="Labutti K."/>
            <person name="Haridas S."/>
            <person name="Kuo A."/>
            <person name="Salamov A."/>
            <person name="Ahrendt S.R."/>
            <person name="Lipzen A."/>
            <person name="Sullivan W."/>
            <person name="Andreopoulos W.B."/>
            <person name="Clum A."/>
            <person name="Lindquist E."/>
            <person name="Daum C."/>
            <person name="Ramamoorthy G.K."/>
            <person name="Gryganskyi A."/>
            <person name="Culley D."/>
            <person name="Magnuson J.K."/>
            <person name="James T.Y."/>
            <person name="O'Malley M.A."/>
            <person name="Stajich J.E."/>
            <person name="Spatafora J.W."/>
            <person name="Visel A."/>
            <person name="Grigoriev I.V."/>
        </authorList>
    </citation>
    <scope>NUCLEOTIDE SEQUENCE [LARGE SCALE GENOMIC DNA]</scope>
    <source>
        <strain evidence="10 11">JEL800</strain>
    </source>
</reference>
<dbReference type="PROSITE" id="PS00126">
    <property type="entry name" value="PDEASE_I_1"/>
    <property type="match status" value="1"/>
</dbReference>
<protein>
    <recommendedName>
        <fullName evidence="6">Phosphodiesterase</fullName>
        <ecNumber evidence="6">3.1.4.-</ecNumber>
    </recommendedName>
</protein>
<keyword evidence="2 6" id="KW-0378">Hydrolase</keyword>
<dbReference type="SMART" id="SM00471">
    <property type="entry name" value="HDc"/>
    <property type="match status" value="1"/>
</dbReference>
<dbReference type="Gene3D" id="1.10.1300.10">
    <property type="entry name" value="3'5'-cyclic nucleotide phosphodiesterase, catalytic domain"/>
    <property type="match status" value="1"/>
</dbReference>
<feature type="compositionally biased region" description="Low complexity" evidence="7">
    <location>
        <begin position="972"/>
        <end position="985"/>
    </location>
</feature>
<dbReference type="GO" id="GO:0004114">
    <property type="term" value="F:3',5'-cyclic-nucleotide phosphodiesterase activity"/>
    <property type="evidence" value="ECO:0007669"/>
    <property type="project" value="InterPro"/>
</dbReference>
<comment type="similarity">
    <text evidence="6">Belongs to the cyclic nucleotide phosphodiesterase family.</text>
</comment>
<feature type="binding site" evidence="5">
    <location>
        <position position="711"/>
    </location>
    <ligand>
        <name>Zn(2+)</name>
        <dbReference type="ChEBI" id="CHEBI:29105"/>
        <label>2</label>
    </ligand>
</feature>
<dbReference type="AlphaFoldDB" id="A0A1Y2CS37"/>
<dbReference type="PANTHER" id="PTHR11347">
    <property type="entry name" value="CYCLIC NUCLEOTIDE PHOSPHODIESTERASE"/>
    <property type="match status" value="1"/>
</dbReference>
<feature type="region of interest" description="Disordered" evidence="7">
    <location>
        <begin position="920"/>
        <end position="952"/>
    </location>
</feature>
<feature type="region of interest" description="Disordered" evidence="7">
    <location>
        <begin position="1"/>
        <end position="73"/>
    </location>
</feature>
<evidence type="ECO:0000256" key="2">
    <source>
        <dbReference type="ARBA" id="ARBA00022801"/>
    </source>
</evidence>
<evidence type="ECO:0000256" key="6">
    <source>
        <dbReference type="RuleBase" id="RU363067"/>
    </source>
</evidence>
<dbReference type="Proteomes" id="UP000193642">
    <property type="component" value="Unassembled WGS sequence"/>
</dbReference>
<dbReference type="InterPro" id="IPR036971">
    <property type="entry name" value="PDEase_catalytic_dom_sf"/>
</dbReference>
<feature type="transmembrane region" description="Helical" evidence="8">
    <location>
        <begin position="245"/>
        <end position="265"/>
    </location>
</feature>
<keyword evidence="8" id="KW-0472">Membrane</keyword>
<feature type="binding site" evidence="5">
    <location>
        <position position="824"/>
    </location>
    <ligand>
        <name>Zn(2+)</name>
        <dbReference type="ChEBI" id="CHEBI:29105"/>
        <label>1</label>
    </ligand>
</feature>
<feature type="compositionally biased region" description="Pro residues" evidence="7">
    <location>
        <begin position="27"/>
        <end position="41"/>
    </location>
</feature>
<dbReference type="InterPro" id="IPR023088">
    <property type="entry name" value="PDEase"/>
</dbReference>
<evidence type="ECO:0000256" key="7">
    <source>
        <dbReference type="SAM" id="MobiDB-lite"/>
    </source>
</evidence>
<feature type="compositionally biased region" description="Polar residues" evidence="7">
    <location>
        <begin position="42"/>
        <end position="56"/>
    </location>
</feature>
<feature type="binding site" evidence="4">
    <location>
        <position position="824"/>
    </location>
    <ligand>
        <name>AMP</name>
        <dbReference type="ChEBI" id="CHEBI:456215"/>
    </ligand>
</feature>
<feature type="domain" description="PDEase" evidence="9">
    <location>
        <begin position="594"/>
        <end position="920"/>
    </location>
</feature>
<feature type="transmembrane region" description="Helical" evidence="8">
    <location>
        <begin position="309"/>
        <end position="328"/>
    </location>
</feature>
<feature type="transmembrane region" description="Helical" evidence="8">
    <location>
        <begin position="280"/>
        <end position="297"/>
    </location>
</feature>
<feature type="compositionally biased region" description="Basic and acidic residues" evidence="7">
    <location>
        <begin position="127"/>
        <end position="137"/>
    </location>
</feature>
<dbReference type="InterPro" id="IPR023174">
    <property type="entry name" value="PDEase_CS"/>
</dbReference>
<dbReference type="Pfam" id="PF00233">
    <property type="entry name" value="PDEase_I"/>
    <property type="match status" value="1"/>
</dbReference>
<gene>
    <name evidence="10" type="ORF">BCR33DRAFT_713487</name>
</gene>
<evidence type="ECO:0000256" key="5">
    <source>
        <dbReference type="PIRSR" id="PIRSR623088-3"/>
    </source>
</evidence>
<proteinExistence type="inferred from homology"/>
<evidence type="ECO:0000256" key="8">
    <source>
        <dbReference type="SAM" id="Phobius"/>
    </source>
</evidence>
<dbReference type="OrthoDB" id="546632at2759"/>
<feature type="region of interest" description="Disordered" evidence="7">
    <location>
        <begin position="969"/>
        <end position="995"/>
    </location>
</feature>
<dbReference type="EC" id="3.1.4.-" evidence="6"/>
<feature type="compositionally biased region" description="Low complexity" evidence="7">
    <location>
        <begin position="932"/>
        <end position="947"/>
    </location>
</feature>
<feature type="transmembrane region" description="Helical" evidence="8">
    <location>
        <begin position="340"/>
        <end position="361"/>
    </location>
</feature>
<feature type="binding site" evidence="4">
    <location>
        <position position="711"/>
    </location>
    <ligand>
        <name>AMP</name>
        <dbReference type="ChEBI" id="CHEBI:456215"/>
    </ligand>
</feature>
<feature type="transmembrane region" description="Helical" evidence="8">
    <location>
        <begin position="366"/>
        <end position="385"/>
    </location>
</feature>
<name>A0A1Y2CS37_9FUNG</name>
<feature type="active site" description="Proton donor" evidence="3">
    <location>
        <position position="670"/>
    </location>
</feature>
<dbReference type="STRING" id="329046.A0A1Y2CS37"/>
<accession>A0A1Y2CS37</accession>
<dbReference type="PRINTS" id="PR00387">
    <property type="entry name" value="PDIESTERASE1"/>
</dbReference>
<evidence type="ECO:0000256" key="1">
    <source>
        <dbReference type="ARBA" id="ARBA00022723"/>
    </source>
</evidence>
<keyword evidence="8" id="KW-1133">Transmembrane helix</keyword>
<comment type="caution">
    <text evidence="10">The sequence shown here is derived from an EMBL/GenBank/DDBJ whole genome shotgun (WGS) entry which is preliminary data.</text>
</comment>